<evidence type="ECO:0000313" key="4">
    <source>
        <dbReference type="EMBL" id="OGH82470.1"/>
    </source>
</evidence>
<dbReference type="EMBL" id="MFQS01000040">
    <property type="protein sequence ID" value="OGH82470.1"/>
    <property type="molecule type" value="Genomic_DNA"/>
</dbReference>
<evidence type="ECO:0000259" key="3">
    <source>
        <dbReference type="Pfam" id="PF07992"/>
    </source>
</evidence>
<dbReference type="PANTHER" id="PTHR48105">
    <property type="entry name" value="THIOREDOXIN REDUCTASE 1-RELATED-RELATED"/>
    <property type="match status" value="1"/>
</dbReference>
<name>A0A1F6NF44_9BACT</name>
<evidence type="ECO:0000313" key="5">
    <source>
        <dbReference type="Proteomes" id="UP000176300"/>
    </source>
</evidence>
<dbReference type="STRING" id="1798697.A2373_04145"/>
<dbReference type="PRINTS" id="PR00469">
    <property type="entry name" value="PNDRDTASEII"/>
</dbReference>
<protein>
    <recommendedName>
        <fullName evidence="3">FAD/NAD(P)-binding domain-containing protein</fullName>
    </recommendedName>
</protein>
<organism evidence="4 5">
    <name type="scientific">Candidatus Magasanikbacteria bacterium RIFOXYB1_FULL_40_15</name>
    <dbReference type="NCBI Taxonomy" id="1798697"/>
    <lineage>
        <taxon>Bacteria</taxon>
        <taxon>Candidatus Magasanikiibacteriota</taxon>
    </lineage>
</organism>
<keyword evidence="1" id="KW-0285">Flavoprotein</keyword>
<evidence type="ECO:0000256" key="2">
    <source>
        <dbReference type="ARBA" id="ARBA00023002"/>
    </source>
</evidence>
<dbReference type="InterPro" id="IPR023753">
    <property type="entry name" value="FAD/NAD-binding_dom"/>
</dbReference>
<dbReference type="InterPro" id="IPR036188">
    <property type="entry name" value="FAD/NAD-bd_sf"/>
</dbReference>
<evidence type="ECO:0000256" key="1">
    <source>
        <dbReference type="ARBA" id="ARBA00022630"/>
    </source>
</evidence>
<dbReference type="Proteomes" id="UP000176300">
    <property type="component" value="Unassembled WGS sequence"/>
</dbReference>
<dbReference type="SUPFAM" id="SSF51905">
    <property type="entry name" value="FAD/NAD(P)-binding domain"/>
    <property type="match status" value="1"/>
</dbReference>
<dbReference type="AlphaFoldDB" id="A0A1F6NF44"/>
<dbReference type="InterPro" id="IPR050097">
    <property type="entry name" value="Ferredoxin-NADP_redctase_2"/>
</dbReference>
<gene>
    <name evidence="4" type="ORF">A2373_04145</name>
</gene>
<dbReference type="Pfam" id="PF07992">
    <property type="entry name" value="Pyr_redox_2"/>
    <property type="match status" value="1"/>
</dbReference>
<keyword evidence="2" id="KW-0560">Oxidoreductase</keyword>
<dbReference type="Gene3D" id="3.50.50.60">
    <property type="entry name" value="FAD/NAD(P)-binding domain"/>
    <property type="match status" value="2"/>
</dbReference>
<reference evidence="4 5" key="1">
    <citation type="journal article" date="2016" name="Nat. Commun.">
        <title>Thousands of microbial genomes shed light on interconnected biogeochemical processes in an aquifer system.</title>
        <authorList>
            <person name="Anantharaman K."/>
            <person name="Brown C.T."/>
            <person name="Hug L.A."/>
            <person name="Sharon I."/>
            <person name="Castelle C.J."/>
            <person name="Probst A.J."/>
            <person name="Thomas B.C."/>
            <person name="Singh A."/>
            <person name="Wilkins M.J."/>
            <person name="Karaoz U."/>
            <person name="Brodie E.L."/>
            <person name="Williams K.H."/>
            <person name="Hubbard S.S."/>
            <person name="Banfield J.F."/>
        </authorList>
    </citation>
    <scope>NUCLEOTIDE SEQUENCE [LARGE SCALE GENOMIC DNA]</scope>
</reference>
<feature type="domain" description="FAD/NAD(P)-binding" evidence="3">
    <location>
        <begin position="2"/>
        <end position="300"/>
    </location>
</feature>
<proteinExistence type="predicted"/>
<comment type="caution">
    <text evidence="4">The sequence shown here is derived from an EMBL/GenBank/DDBJ whole genome shotgun (WGS) entry which is preliminary data.</text>
</comment>
<dbReference type="GO" id="GO:0016491">
    <property type="term" value="F:oxidoreductase activity"/>
    <property type="evidence" value="ECO:0007669"/>
    <property type="project" value="UniProtKB-KW"/>
</dbReference>
<sequence length="316" mass="34227">MYDLIIIGASAASFSAAIYAARRHLNFIMIAKEIGGELALSGKVNNWPGTIEINGFELAKQMHAHIKSYDVKIEEGLEAKEVKQKGKTHIVIAQDAAGKEKKFEAKAVLVASGIHPRELNIPGEKEYKGKGVTYCTVCDGPLFKGKITATIGSGNSALESVLMMTNIAKKVYVITKYPNTPETQGGFPKGESILIKKVKELKNVEIVYNCDTKEIKGEEMVKEIVVADKDNGKVRSIETQGVMVHAGMVPNSDFIDCVQKNKQKEIEVNLKCETSCPGIFAAGDVTNVPYKQIVIASGQGVTAALSAIGYLNKFSE</sequence>
<accession>A0A1F6NF44</accession>
<dbReference type="PRINTS" id="PR00368">
    <property type="entry name" value="FADPNR"/>
</dbReference>